<proteinExistence type="inferred from homology"/>
<dbReference type="Pfam" id="PF05730">
    <property type="entry name" value="CFEM"/>
    <property type="match status" value="1"/>
</dbReference>
<feature type="region of interest" description="Disordered" evidence="9">
    <location>
        <begin position="334"/>
        <end position="390"/>
    </location>
</feature>
<feature type="compositionally biased region" description="Polar residues" evidence="9">
    <location>
        <begin position="352"/>
        <end position="373"/>
    </location>
</feature>
<keyword evidence="7" id="KW-1015">Disulfide bond</keyword>
<feature type="region of interest" description="Disordered" evidence="9">
    <location>
        <begin position="530"/>
        <end position="575"/>
    </location>
</feature>
<reference evidence="12 13" key="1">
    <citation type="journal article" date="2015" name="BMC Genomics">
        <title>The genome of the truffle-parasite Tolypocladium ophioglossoides and the evolution of antifungal peptaibiotics.</title>
        <authorList>
            <person name="Quandt C.A."/>
            <person name="Bushley K.E."/>
            <person name="Spatafora J.W."/>
        </authorList>
    </citation>
    <scope>NUCLEOTIDE SEQUENCE [LARGE SCALE GENOMIC DNA]</scope>
    <source>
        <strain evidence="12 13">CBS 100239</strain>
    </source>
</reference>
<keyword evidence="5" id="KW-0336">GPI-anchor</keyword>
<dbReference type="EMBL" id="LFRF01000005">
    <property type="protein sequence ID" value="KND92584.1"/>
    <property type="molecule type" value="Genomic_DNA"/>
</dbReference>
<evidence type="ECO:0000256" key="10">
    <source>
        <dbReference type="SAM" id="SignalP"/>
    </source>
</evidence>
<evidence type="ECO:0000256" key="9">
    <source>
        <dbReference type="SAM" id="MobiDB-lite"/>
    </source>
</evidence>
<keyword evidence="5" id="KW-0325">Glycoprotein</keyword>
<keyword evidence="5" id="KW-0472">Membrane</keyword>
<feature type="domain" description="CFEM" evidence="11">
    <location>
        <begin position="394"/>
        <end position="456"/>
    </location>
</feature>
<feature type="compositionally biased region" description="Low complexity" evidence="9">
    <location>
        <begin position="530"/>
        <end position="549"/>
    </location>
</feature>
<dbReference type="Proteomes" id="UP000036947">
    <property type="component" value="Unassembled WGS sequence"/>
</dbReference>
<dbReference type="InterPro" id="IPR008427">
    <property type="entry name" value="Extracellular_membr_CFEM_dom"/>
</dbReference>
<feature type="signal peptide" evidence="10">
    <location>
        <begin position="1"/>
        <end position="19"/>
    </location>
</feature>
<dbReference type="GO" id="GO:0098552">
    <property type="term" value="C:side of membrane"/>
    <property type="evidence" value="ECO:0007669"/>
    <property type="project" value="UniProtKB-KW"/>
</dbReference>
<organism evidence="12 13">
    <name type="scientific">Tolypocladium ophioglossoides (strain CBS 100239)</name>
    <name type="common">Snaketongue truffleclub</name>
    <name type="synonym">Elaphocordyceps ophioglossoides</name>
    <dbReference type="NCBI Taxonomy" id="1163406"/>
    <lineage>
        <taxon>Eukaryota</taxon>
        <taxon>Fungi</taxon>
        <taxon>Dikarya</taxon>
        <taxon>Ascomycota</taxon>
        <taxon>Pezizomycotina</taxon>
        <taxon>Sordariomycetes</taxon>
        <taxon>Hypocreomycetidae</taxon>
        <taxon>Hypocreales</taxon>
        <taxon>Ophiocordycipitaceae</taxon>
        <taxon>Tolypocladium</taxon>
    </lineage>
</organism>
<evidence type="ECO:0000256" key="6">
    <source>
        <dbReference type="ARBA" id="ARBA00022729"/>
    </source>
</evidence>
<evidence type="ECO:0000256" key="7">
    <source>
        <dbReference type="ARBA" id="ARBA00023157"/>
    </source>
</evidence>
<dbReference type="GO" id="GO:0005576">
    <property type="term" value="C:extracellular region"/>
    <property type="evidence" value="ECO:0007669"/>
    <property type="project" value="UniProtKB-SubCell"/>
</dbReference>
<evidence type="ECO:0000256" key="3">
    <source>
        <dbReference type="ARBA" id="ARBA00010031"/>
    </source>
</evidence>
<feature type="chain" id="PRO_5005545113" description="CFEM domain-containing protein" evidence="10">
    <location>
        <begin position="20"/>
        <end position="607"/>
    </location>
</feature>
<evidence type="ECO:0000256" key="1">
    <source>
        <dbReference type="ARBA" id="ARBA00004589"/>
    </source>
</evidence>
<dbReference type="AlphaFoldDB" id="A0A0L0NEY7"/>
<name>A0A0L0NEY7_TOLOC</name>
<protein>
    <recommendedName>
        <fullName evidence="11">CFEM domain-containing protein</fullName>
    </recommendedName>
</protein>
<keyword evidence="13" id="KW-1185">Reference proteome</keyword>
<evidence type="ECO:0000313" key="13">
    <source>
        <dbReference type="Proteomes" id="UP000036947"/>
    </source>
</evidence>
<feature type="compositionally biased region" description="Low complexity" evidence="9">
    <location>
        <begin position="374"/>
        <end position="390"/>
    </location>
</feature>
<evidence type="ECO:0000256" key="2">
    <source>
        <dbReference type="ARBA" id="ARBA00004613"/>
    </source>
</evidence>
<sequence>MKSTLALLAAAASVEHATATLFGNVGAGVGINLGLGFTGAKPFTCPGNSDNKCNDKQKGGWDWSDLNVGDVTAYGGFNFNGWTCEDSFLKRGELQGRHFGGGGGGKVITGSCGHETTSAPSITCDDSDGIDVFSIDSFDVSVEFDARMEFHYEMPSGDICKTSQDCYKSGTTVTNNQCGGAKKVTFVYPKQPKQPKDTCKIGIHKINWDCDKNKPQPSTSIGVSTASSSTQPGQTDTYTAPGYTLPGQQTTPGYTLPGQQTTPGYTTASVPVTVSKPTTIVTTYQTTSTVFTTSVKTITSCAPEITNCPARSSGGTAVVTVTIPVSTTVCPVTETLTRTGPAPTGGAPGTTSKGQETTPGNQSSAKPTASKTEQGGQSSSAPSTPQPTGSLPCPSVVPQCLNTFLHLEKECESNLDAACYCPSKEFVDSIFSCLYAHGETDDIISEAVSFFQGICAPFIPQNPVIATGAATVTAIITVTGTPRVTSVDYTTIVVATTVVEPCTTQGTTIPGSSTTKVISTEVTVPQISLTAGPTAGPGTPAPTTAPGAPVQSPSASTLITAPPASATGTGGLPVPTASRPVPVTAGAGRMGAGLGLVLAVAAAVVAL</sequence>
<evidence type="ECO:0000313" key="12">
    <source>
        <dbReference type="EMBL" id="KND92584.1"/>
    </source>
</evidence>
<evidence type="ECO:0000256" key="4">
    <source>
        <dbReference type="ARBA" id="ARBA00022525"/>
    </source>
</evidence>
<comment type="caution">
    <text evidence="12">The sequence shown here is derived from an EMBL/GenBank/DDBJ whole genome shotgun (WGS) entry which is preliminary data.</text>
</comment>
<comment type="similarity">
    <text evidence="3">Belongs to the RBT5 family.</text>
</comment>
<comment type="subcellular location">
    <subcellularLocation>
        <location evidence="1">Membrane</location>
        <topology evidence="1">Lipid-anchor</topology>
        <topology evidence="1">GPI-anchor</topology>
    </subcellularLocation>
    <subcellularLocation>
        <location evidence="2">Secreted</location>
    </subcellularLocation>
</comment>
<keyword evidence="4" id="KW-0964">Secreted</keyword>
<keyword evidence="6 10" id="KW-0732">Signal</keyword>
<feature type="compositionally biased region" description="Low complexity" evidence="9">
    <location>
        <begin position="334"/>
        <end position="351"/>
    </location>
</feature>
<evidence type="ECO:0000256" key="5">
    <source>
        <dbReference type="ARBA" id="ARBA00022622"/>
    </source>
</evidence>
<gene>
    <name evidence="12" type="ORF">TOPH_02818</name>
</gene>
<accession>A0A0L0NEY7</accession>
<dbReference type="STRING" id="1163406.A0A0L0NEY7"/>
<keyword evidence="8" id="KW-0449">Lipoprotein</keyword>
<evidence type="ECO:0000256" key="8">
    <source>
        <dbReference type="ARBA" id="ARBA00023288"/>
    </source>
</evidence>
<dbReference type="OrthoDB" id="5431405at2759"/>
<evidence type="ECO:0000259" key="11">
    <source>
        <dbReference type="Pfam" id="PF05730"/>
    </source>
</evidence>